<dbReference type="SUPFAM" id="SSF102645">
    <property type="entry name" value="CoaB-like"/>
    <property type="match status" value="1"/>
</dbReference>
<comment type="similarity">
    <text evidence="3 4">In the N-terminal section; belongs to the HFCD (homo-oligomeric flavin containing Cys decarboxylase) superfamily.</text>
</comment>
<comment type="similarity">
    <text evidence="3 4">In the C-terminal section; belongs to the PPC synthetase family.</text>
</comment>
<dbReference type="GO" id="GO:0071513">
    <property type="term" value="C:phosphopantothenoylcysteine decarboxylase complex"/>
    <property type="evidence" value="ECO:0007669"/>
    <property type="project" value="TreeGrafter"/>
</dbReference>
<feature type="binding site" evidence="3">
    <location>
        <position position="358"/>
    </location>
    <ligand>
        <name>CTP</name>
        <dbReference type="ChEBI" id="CHEBI:37563"/>
    </ligand>
</feature>
<dbReference type="PANTHER" id="PTHR14359:SF6">
    <property type="entry name" value="PHOSPHOPANTOTHENOYLCYSTEINE DECARBOXYLASE"/>
    <property type="match status" value="1"/>
</dbReference>
<feature type="binding site" evidence="3">
    <location>
        <position position="362"/>
    </location>
    <ligand>
        <name>CTP</name>
        <dbReference type="ChEBI" id="CHEBI:37563"/>
    </ligand>
</feature>
<evidence type="ECO:0000256" key="1">
    <source>
        <dbReference type="ARBA" id="ARBA00022793"/>
    </source>
</evidence>
<comment type="pathway">
    <text evidence="3 4">Cofactor biosynthesis; coenzyme A biosynthesis; CoA from (R)-pantothenate: step 3/5.</text>
</comment>
<evidence type="ECO:0000313" key="7">
    <source>
        <dbReference type="EMBL" id="ACF44765.1"/>
    </source>
</evidence>
<feature type="binding site" evidence="3">
    <location>
        <position position="309"/>
    </location>
    <ligand>
        <name>CTP</name>
        <dbReference type="ChEBI" id="CHEBI:37563"/>
    </ligand>
</feature>
<dbReference type="AlphaFoldDB" id="B4SFT8"/>
<evidence type="ECO:0000256" key="2">
    <source>
        <dbReference type="ARBA" id="ARBA00023239"/>
    </source>
</evidence>
<accession>B4SFT8</accession>
<dbReference type="Proteomes" id="UP000002724">
    <property type="component" value="Chromosome"/>
</dbReference>
<proteinExistence type="inferred from homology"/>
<dbReference type="GO" id="GO:0015941">
    <property type="term" value="P:pantothenate catabolic process"/>
    <property type="evidence" value="ECO:0007669"/>
    <property type="project" value="InterPro"/>
</dbReference>
<dbReference type="UniPathway" id="UPA00241">
    <property type="reaction ID" value="UER00353"/>
</dbReference>
<keyword evidence="3 4" id="KW-0285">Flavoprotein</keyword>
<evidence type="ECO:0000259" key="5">
    <source>
        <dbReference type="Pfam" id="PF02441"/>
    </source>
</evidence>
<sequence length="425" mass="45188">MAERTIQQQTPGVTILRGKNIIVGICGGIAAYKIPQLVRLLKKQGANVRVALTEGGARFVSELALATVSEERVYRKILPPLEEEGMDFTRHISLGEWADALVIAPATANTLARLSAGLCDDMLAALFLTLRPAKPVLIFPAMDGQMFLSPSVQRNIATLAAQGCLVTNPESGELASGQCGVGRMPEPEAILAALEAALHNSGSSPLQGKSVVITAGPTREKIDGVRFISNYSSGKMGFAIARAAEKRGALVTLITGPVHLPAPPGVERLDVESALEMNAAAEVFFGKCDLFIGAAAVSDYRPATPIEGKIKKGAENIELTLVKNPDILAGFGRQKSSAQLAVGFALETRTGLDNARKKLAEKNLDLIAFNYFDRKNSGFDVDTNILTLIGCDGMTTELPLLTKDAAAEKLLDAIEQLCLERALNL</sequence>
<comment type="pathway">
    <text evidence="3 4">Cofactor biosynthesis; coenzyme A biosynthesis; CoA from (R)-pantothenate: step 2/5.</text>
</comment>
<dbReference type="EC" id="4.1.1.36" evidence="3"/>
<keyword evidence="2 3" id="KW-0456">Lyase</keyword>
<feature type="region of interest" description="Phosphopantothenoylcysteine decarboxylase" evidence="3">
    <location>
        <begin position="1"/>
        <end position="210"/>
    </location>
</feature>
<dbReference type="GO" id="GO:0046872">
    <property type="term" value="F:metal ion binding"/>
    <property type="evidence" value="ECO:0007669"/>
    <property type="project" value="UniProtKB-KW"/>
</dbReference>
<evidence type="ECO:0000256" key="4">
    <source>
        <dbReference type="RuleBase" id="RU364078"/>
    </source>
</evidence>
<dbReference type="PANTHER" id="PTHR14359">
    <property type="entry name" value="HOMO-OLIGOMERIC FLAVIN CONTAINING CYS DECARBOXYLASE FAMILY"/>
    <property type="match status" value="1"/>
</dbReference>
<dbReference type="InterPro" id="IPR007085">
    <property type="entry name" value="DNA/pantothenate-metab_flavo_C"/>
</dbReference>
<keyword evidence="3" id="KW-0511">Multifunctional enzyme</keyword>
<dbReference type="Pfam" id="PF04127">
    <property type="entry name" value="DFP"/>
    <property type="match status" value="1"/>
</dbReference>
<comment type="cofactor">
    <cofactor evidence="3">
        <name>Mg(2+)</name>
        <dbReference type="ChEBI" id="CHEBI:18420"/>
    </cofactor>
</comment>
<dbReference type="EMBL" id="CP001110">
    <property type="protein sequence ID" value="ACF44765.1"/>
    <property type="molecule type" value="Genomic_DNA"/>
</dbReference>
<dbReference type="NCBIfam" id="TIGR00521">
    <property type="entry name" value="coaBC_dfp"/>
    <property type="match status" value="1"/>
</dbReference>
<keyword evidence="1 3" id="KW-0210">Decarboxylase</keyword>
<comment type="catalytic activity">
    <reaction evidence="3 4">
        <text>(R)-4'-phosphopantothenate + L-cysteine + CTP = N-[(R)-4-phosphopantothenoyl]-L-cysteine + CMP + diphosphate + H(+)</text>
        <dbReference type="Rhea" id="RHEA:19397"/>
        <dbReference type="ChEBI" id="CHEBI:10986"/>
        <dbReference type="ChEBI" id="CHEBI:15378"/>
        <dbReference type="ChEBI" id="CHEBI:33019"/>
        <dbReference type="ChEBI" id="CHEBI:35235"/>
        <dbReference type="ChEBI" id="CHEBI:37563"/>
        <dbReference type="ChEBI" id="CHEBI:59458"/>
        <dbReference type="ChEBI" id="CHEBI:60377"/>
        <dbReference type="EC" id="6.3.2.5"/>
    </reaction>
</comment>
<gene>
    <name evidence="3" type="primary">coaBC</name>
    <name evidence="7" type="ordered locus">Ppha_2604</name>
</gene>
<dbReference type="STRING" id="324925.Ppha_2604"/>
<dbReference type="InterPro" id="IPR003382">
    <property type="entry name" value="Flavoprotein"/>
</dbReference>
<evidence type="ECO:0000259" key="6">
    <source>
        <dbReference type="Pfam" id="PF04127"/>
    </source>
</evidence>
<protein>
    <recommendedName>
        <fullName evidence="3">Coenzyme A biosynthesis bifunctional protein CoaBC</fullName>
    </recommendedName>
    <alternativeName>
        <fullName evidence="3">DNA/pantothenate metabolism flavoprotein</fullName>
    </alternativeName>
    <alternativeName>
        <fullName evidence="3">Phosphopantothenoylcysteine synthetase/decarboxylase</fullName>
        <shortName evidence="3">PPCS-PPCDC</shortName>
    </alternativeName>
    <domain>
        <recommendedName>
            <fullName evidence="3">Phosphopantothenoylcysteine decarboxylase</fullName>
            <shortName evidence="3">PPC decarboxylase</shortName>
            <shortName evidence="3">PPC-DC</shortName>
            <ecNumber evidence="3">4.1.1.36</ecNumber>
        </recommendedName>
        <alternativeName>
            <fullName evidence="3">CoaC</fullName>
        </alternativeName>
    </domain>
    <domain>
        <recommendedName>
            <fullName evidence="3">Phosphopantothenate--cysteine ligase</fullName>
            <ecNumber evidence="3">6.3.2.5</ecNumber>
        </recommendedName>
        <alternativeName>
            <fullName evidence="3">CoaB</fullName>
        </alternativeName>
        <alternativeName>
            <fullName evidence="3">Phosphopantothenoylcysteine synthetase</fullName>
            <shortName evidence="3">PPC synthetase</shortName>
            <shortName evidence="3">PPC-S</shortName>
        </alternativeName>
    </domain>
</protein>
<keyword evidence="3" id="KW-0460">Magnesium</keyword>
<dbReference type="eggNOG" id="COG0452">
    <property type="taxonomic scope" value="Bacteria"/>
</dbReference>
<evidence type="ECO:0000256" key="3">
    <source>
        <dbReference type="HAMAP-Rule" id="MF_02225"/>
    </source>
</evidence>
<keyword evidence="3" id="KW-0479">Metal-binding</keyword>
<dbReference type="KEGG" id="pph:Ppha_2604"/>
<feature type="binding site" evidence="3">
    <location>
        <position position="344"/>
    </location>
    <ligand>
        <name>CTP</name>
        <dbReference type="ChEBI" id="CHEBI:37563"/>
    </ligand>
</feature>
<dbReference type="Gene3D" id="3.40.50.10300">
    <property type="entry name" value="CoaB-like"/>
    <property type="match status" value="1"/>
</dbReference>
<keyword evidence="3 4" id="KW-0436">Ligase</keyword>
<dbReference type="GO" id="GO:0010181">
    <property type="term" value="F:FMN binding"/>
    <property type="evidence" value="ECO:0007669"/>
    <property type="project" value="UniProtKB-UniRule"/>
</dbReference>
<evidence type="ECO:0000313" key="8">
    <source>
        <dbReference type="Proteomes" id="UP000002724"/>
    </source>
</evidence>
<dbReference type="GO" id="GO:0004633">
    <property type="term" value="F:phosphopantothenoylcysteine decarboxylase activity"/>
    <property type="evidence" value="ECO:0007669"/>
    <property type="project" value="UniProtKB-UniRule"/>
</dbReference>
<feature type="domain" description="DNA/pantothenate metabolism flavoprotein C-terminal" evidence="6">
    <location>
        <begin position="206"/>
        <end position="416"/>
    </location>
</feature>
<dbReference type="Gene3D" id="3.40.50.1950">
    <property type="entry name" value="Flavin prenyltransferase-like"/>
    <property type="match status" value="1"/>
</dbReference>
<dbReference type="InterPro" id="IPR036551">
    <property type="entry name" value="Flavin_trans-like"/>
</dbReference>
<dbReference type="HAMAP" id="MF_02225">
    <property type="entry name" value="CoaBC"/>
    <property type="match status" value="1"/>
</dbReference>
<comment type="function">
    <text evidence="4">Catalyzes two steps in the biosynthesis of coenzyme A. In the first step cysteine is conjugated to 4'-phosphopantothenate to form 4-phosphopantothenoylcysteine, in the latter compound is decarboxylated to form 4'-phosphopantotheine.</text>
</comment>
<feature type="binding site" evidence="3">
    <location>
        <position position="299"/>
    </location>
    <ligand>
        <name>CTP</name>
        <dbReference type="ChEBI" id="CHEBI:37563"/>
    </ligand>
</feature>
<comment type="function">
    <text evidence="3">Catalyzes two sequential steps in the biosynthesis of coenzyme A. In the first step cysteine is conjugated to 4'-phosphopantothenate to form 4-phosphopantothenoylcysteine. In the second step the latter compound is decarboxylated to form 4'-phosphopantotheine.</text>
</comment>
<keyword evidence="8" id="KW-1185">Reference proteome</keyword>
<feature type="binding site" evidence="3">
    <location>
        <begin position="325"/>
        <end position="328"/>
    </location>
    <ligand>
        <name>CTP</name>
        <dbReference type="ChEBI" id="CHEBI:37563"/>
    </ligand>
</feature>
<organism evidence="7 8">
    <name type="scientific">Pelodictyon phaeoclathratiforme (strain DSM 5477 / BU-1)</name>
    <dbReference type="NCBI Taxonomy" id="324925"/>
    <lineage>
        <taxon>Bacteria</taxon>
        <taxon>Pseudomonadati</taxon>
        <taxon>Chlorobiota</taxon>
        <taxon>Chlorobiia</taxon>
        <taxon>Chlorobiales</taxon>
        <taxon>Chlorobiaceae</taxon>
        <taxon>Chlorobium/Pelodictyon group</taxon>
        <taxon>Pelodictyon</taxon>
    </lineage>
</organism>
<comment type="cofactor">
    <cofactor evidence="3">
        <name>FMN</name>
        <dbReference type="ChEBI" id="CHEBI:58210"/>
    </cofactor>
    <text evidence="3">Binds 1 FMN per subunit.</text>
</comment>
<dbReference type="GO" id="GO:0015937">
    <property type="term" value="P:coenzyme A biosynthetic process"/>
    <property type="evidence" value="ECO:0007669"/>
    <property type="project" value="UniProtKB-UniRule"/>
</dbReference>
<dbReference type="GO" id="GO:0004632">
    <property type="term" value="F:phosphopantothenate--cysteine ligase activity"/>
    <property type="evidence" value="ECO:0007669"/>
    <property type="project" value="UniProtKB-UniRule"/>
</dbReference>
<reference evidence="7 8" key="1">
    <citation type="submission" date="2008-06" db="EMBL/GenBank/DDBJ databases">
        <title>Complete sequence of Pelodictyon phaeoclathratiforme BU-1.</title>
        <authorList>
            <consortium name="US DOE Joint Genome Institute"/>
            <person name="Lucas S."/>
            <person name="Copeland A."/>
            <person name="Lapidus A."/>
            <person name="Glavina del Rio T."/>
            <person name="Dalin E."/>
            <person name="Tice H."/>
            <person name="Bruce D."/>
            <person name="Goodwin L."/>
            <person name="Pitluck S."/>
            <person name="Schmutz J."/>
            <person name="Larimer F."/>
            <person name="Land M."/>
            <person name="Hauser L."/>
            <person name="Kyrpides N."/>
            <person name="Mikhailova N."/>
            <person name="Liu Z."/>
            <person name="Li T."/>
            <person name="Zhao F."/>
            <person name="Overmann J."/>
            <person name="Bryant D.A."/>
            <person name="Richardson P."/>
        </authorList>
    </citation>
    <scope>NUCLEOTIDE SEQUENCE [LARGE SCALE GENOMIC DNA]</scope>
    <source>
        <strain evidence="8">DSM 5477 / BU-1</strain>
    </source>
</reference>
<keyword evidence="3 4" id="KW-0288">FMN</keyword>
<dbReference type="InterPro" id="IPR005252">
    <property type="entry name" value="CoaBC"/>
</dbReference>
<dbReference type="Pfam" id="PF02441">
    <property type="entry name" value="Flavoprotein"/>
    <property type="match status" value="1"/>
</dbReference>
<dbReference type="EC" id="6.3.2.5" evidence="3"/>
<comment type="caution">
    <text evidence="3">Lacks conserved residue(s) required for the propagation of feature annotation.</text>
</comment>
<dbReference type="SUPFAM" id="SSF52507">
    <property type="entry name" value="Homo-oligomeric flavin-containing Cys decarboxylases, HFCD"/>
    <property type="match status" value="1"/>
</dbReference>
<dbReference type="InterPro" id="IPR035929">
    <property type="entry name" value="CoaB-like_sf"/>
</dbReference>
<dbReference type="HOGENOM" id="CLU_033319_0_1_10"/>
<comment type="catalytic activity">
    <reaction evidence="3 4">
        <text>N-[(R)-4-phosphopantothenoyl]-L-cysteine + H(+) = (R)-4'-phosphopantetheine + CO2</text>
        <dbReference type="Rhea" id="RHEA:16793"/>
        <dbReference type="ChEBI" id="CHEBI:15378"/>
        <dbReference type="ChEBI" id="CHEBI:16526"/>
        <dbReference type="ChEBI" id="CHEBI:59458"/>
        <dbReference type="ChEBI" id="CHEBI:61723"/>
        <dbReference type="EC" id="4.1.1.36"/>
    </reaction>
</comment>
<name>B4SFT8_PELPB</name>
<feature type="domain" description="Flavoprotein" evidence="5">
    <location>
        <begin position="19"/>
        <end position="194"/>
    </location>
</feature>
<feature type="region of interest" description="Phosphopantothenate--cysteine ligase" evidence="3">
    <location>
        <begin position="211"/>
        <end position="425"/>
    </location>
</feature>